<evidence type="ECO:0000256" key="3">
    <source>
        <dbReference type="ARBA" id="ARBA00022670"/>
    </source>
</evidence>
<dbReference type="InterPro" id="IPR036959">
    <property type="entry name" value="Peptidase_C12_UCH_sf"/>
</dbReference>
<keyword evidence="5 7" id="KW-0378">Hydrolase</keyword>
<comment type="caution">
    <text evidence="11">The sequence shown here is derived from an EMBL/GenBank/DDBJ whole genome shotgun (WGS) entry which is preliminary data.</text>
</comment>
<dbReference type="EMBL" id="JALJOV010000254">
    <property type="protein sequence ID" value="KAK9865383.1"/>
    <property type="molecule type" value="Genomic_DNA"/>
</dbReference>
<protein>
    <recommendedName>
        <fullName evidence="8">Ubiquitin carboxyl-terminal hydrolase</fullName>
        <ecNumber evidence="8">3.4.19.12</ecNumber>
    </recommendedName>
</protein>
<evidence type="ECO:0000313" key="12">
    <source>
        <dbReference type="Proteomes" id="UP001485043"/>
    </source>
</evidence>
<feature type="active site" description="Nucleophile" evidence="7">
    <location>
        <position position="95"/>
    </location>
</feature>
<evidence type="ECO:0000256" key="8">
    <source>
        <dbReference type="RuleBase" id="RU361215"/>
    </source>
</evidence>
<dbReference type="InterPro" id="IPR001578">
    <property type="entry name" value="Peptidase_C12_UCH"/>
</dbReference>
<dbReference type="PRINTS" id="PR00707">
    <property type="entry name" value="UBCTHYDRLASE"/>
</dbReference>
<dbReference type="GO" id="GO:0004843">
    <property type="term" value="F:cysteine-type deubiquitinase activity"/>
    <property type="evidence" value="ECO:0007669"/>
    <property type="project" value="UniProtKB-UniRule"/>
</dbReference>
<dbReference type="GO" id="GO:0005737">
    <property type="term" value="C:cytoplasm"/>
    <property type="evidence" value="ECO:0007669"/>
    <property type="project" value="TreeGrafter"/>
</dbReference>
<evidence type="ECO:0000256" key="6">
    <source>
        <dbReference type="ARBA" id="ARBA00022807"/>
    </source>
</evidence>
<feature type="active site" description="Proton donor" evidence="7">
    <location>
        <position position="173"/>
    </location>
</feature>
<dbReference type="InterPro" id="IPR038765">
    <property type="entry name" value="Papain-like_cys_pep_sf"/>
</dbReference>
<gene>
    <name evidence="11" type="ORF">WJX84_002842</name>
</gene>
<comment type="similarity">
    <text evidence="2 7 8">Belongs to the peptidase C12 family.</text>
</comment>
<dbReference type="Pfam" id="PF01088">
    <property type="entry name" value="Peptidase_C12"/>
    <property type="match status" value="1"/>
</dbReference>
<evidence type="ECO:0000313" key="11">
    <source>
        <dbReference type="EMBL" id="KAK9865383.1"/>
    </source>
</evidence>
<feature type="site" description="Important for enzyme activity" evidence="7">
    <location>
        <position position="188"/>
    </location>
</feature>
<dbReference type="Proteomes" id="UP001485043">
    <property type="component" value="Unassembled WGS sequence"/>
</dbReference>
<evidence type="ECO:0000256" key="2">
    <source>
        <dbReference type="ARBA" id="ARBA00009326"/>
    </source>
</evidence>
<proteinExistence type="inferred from homology"/>
<keyword evidence="6 7" id="KW-0788">Thiol protease</keyword>
<evidence type="ECO:0000256" key="4">
    <source>
        <dbReference type="ARBA" id="ARBA00022786"/>
    </source>
</evidence>
<evidence type="ECO:0000256" key="1">
    <source>
        <dbReference type="ARBA" id="ARBA00000707"/>
    </source>
</evidence>
<dbReference type="PANTHER" id="PTHR10589:SF17">
    <property type="entry name" value="UBIQUITIN CARBOXYL-TERMINAL HYDROLASE"/>
    <property type="match status" value="1"/>
</dbReference>
<dbReference type="GO" id="GO:0006511">
    <property type="term" value="P:ubiquitin-dependent protein catabolic process"/>
    <property type="evidence" value="ECO:0007669"/>
    <property type="project" value="UniProtKB-UniRule"/>
</dbReference>
<evidence type="ECO:0000256" key="5">
    <source>
        <dbReference type="ARBA" id="ARBA00022801"/>
    </source>
</evidence>
<dbReference type="PROSITE" id="PS52048">
    <property type="entry name" value="UCH_DOMAIN"/>
    <property type="match status" value="1"/>
</dbReference>
<sequence>MGKRWLPLESNPDVLNSFAKGLGFDTSAYAFCDIFGLDEELLAMVPQPVLAVLLLFPVTDRTEAARKAEDKELRDQAVSVPSDIFYMKQTIGNACGTIGLLHAIGNSQDRIKLEPASFLQSFLAQTARMTSAQRGDYLENPPEDGPDIDKAHEAAANDGSTAPPRPEDEVNLHFVALVQKHGKIWELDGRKAFPIDHGPSSPDSLLSDAAKVAQRFMSQSDSLSFNLIALASAA</sequence>
<reference evidence="11 12" key="1">
    <citation type="journal article" date="2024" name="Nat. Commun.">
        <title>Phylogenomics reveals the evolutionary origins of lichenization in chlorophyte algae.</title>
        <authorList>
            <person name="Puginier C."/>
            <person name="Libourel C."/>
            <person name="Otte J."/>
            <person name="Skaloud P."/>
            <person name="Haon M."/>
            <person name="Grisel S."/>
            <person name="Petersen M."/>
            <person name="Berrin J.G."/>
            <person name="Delaux P.M."/>
            <person name="Dal Grande F."/>
            <person name="Keller J."/>
        </authorList>
    </citation>
    <scope>NUCLEOTIDE SEQUENCE [LARGE SCALE GENOMIC DNA]</scope>
    <source>
        <strain evidence="11 12">SAG 2523</strain>
    </source>
</reference>
<comment type="catalytic activity">
    <reaction evidence="1 7 8">
        <text>Thiol-dependent hydrolysis of ester, thioester, amide, peptide and isopeptide bonds formed by the C-terminal Gly of ubiquitin (a 76-residue protein attached to proteins as an intracellular targeting signal).</text>
        <dbReference type="EC" id="3.4.19.12"/>
    </reaction>
</comment>
<keyword evidence="12" id="KW-1185">Reference proteome</keyword>
<evidence type="ECO:0000256" key="7">
    <source>
        <dbReference type="PROSITE-ProRule" id="PRU01393"/>
    </source>
</evidence>
<dbReference type="Gene3D" id="3.40.532.10">
    <property type="entry name" value="Peptidase C12, ubiquitin carboxyl-terminal hydrolase"/>
    <property type="match status" value="1"/>
</dbReference>
<feature type="domain" description="UCH catalytic" evidence="10">
    <location>
        <begin position="4"/>
        <end position="232"/>
    </location>
</feature>
<dbReference type="GO" id="GO:0016579">
    <property type="term" value="P:protein deubiquitination"/>
    <property type="evidence" value="ECO:0007669"/>
    <property type="project" value="TreeGrafter"/>
</dbReference>
<dbReference type="EC" id="3.4.19.12" evidence="8"/>
<dbReference type="PANTHER" id="PTHR10589">
    <property type="entry name" value="UBIQUITIN CARBOXYL-TERMINAL HYDROLASE"/>
    <property type="match status" value="1"/>
</dbReference>
<dbReference type="FunFam" id="3.40.532.10:FF:000006">
    <property type="entry name" value="Ubiquitin carboxyl-terminal hydrolase"/>
    <property type="match status" value="1"/>
</dbReference>
<accession>A0AAW1T8Z6</accession>
<organism evidence="11 12">
    <name type="scientific">Apatococcus fuscideae</name>
    <dbReference type="NCBI Taxonomy" id="2026836"/>
    <lineage>
        <taxon>Eukaryota</taxon>
        <taxon>Viridiplantae</taxon>
        <taxon>Chlorophyta</taxon>
        <taxon>core chlorophytes</taxon>
        <taxon>Trebouxiophyceae</taxon>
        <taxon>Chlorellales</taxon>
        <taxon>Chlorellaceae</taxon>
        <taxon>Apatococcus</taxon>
    </lineage>
</organism>
<dbReference type="CDD" id="cd09616">
    <property type="entry name" value="Peptidase_C12_UCH_L1_L3"/>
    <property type="match status" value="1"/>
</dbReference>
<dbReference type="AlphaFoldDB" id="A0AAW1T8Z6"/>
<dbReference type="SUPFAM" id="SSF54001">
    <property type="entry name" value="Cysteine proteinases"/>
    <property type="match status" value="1"/>
</dbReference>
<keyword evidence="4 7" id="KW-0833">Ubl conjugation pathway</keyword>
<keyword evidence="3 7" id="KW-0645">Protease</keyword>
<evidence type="ECO:0000256" key="9">
    <source>
        <dbReference type="SAM" id="MobiDB-lite"/>
    </source>
</evidence>
<name>A0AAW1T8Z6_9CHLO</name>
<feature type="region of interest" description="Disordered" evidence="9">
    <location>
        <begin position="135"/>
        <end position="168"/>
    </location>
</feature>
<evidence type="ECO:0000259" key="10">
    <source>
        <dbReference type="PROSITE" id="PS52048"/>
    </source>
</evidence>
<feature type="site" description="Transition state stabilizer" evidence="7">
    <location>
        <position position="89"/>
    </location>
</feature>